<feature type="region of interest" description="Disordered" evidence="1">
    <location>
        <begin position="82"/>
        <end position="103"/>
    </location>
</feature>
<organism evidence="2 3">
    <name type="scientific">Mycena alexandri</name>
    <dbReference type="NCBI Taxonomy" id="1745969"/>
    <lineage>
        <taxon>Eukaryota</taxon>
        <taxon>Fungi</taxon>
        <taxon>Dikarya</taxon>
        <taxon>Basidiomycota</taxon>
        <taxon>Agaricomycotina</taxon>
        <taxon>Agaricomycetes</taxon>
        <taxon>Agaricomycetidae</taxon>
        <taxon>Agaricales</taxon>
        <taxon>Marasmiineae</taxon>
        <taxon>Mycenaceae</taxon>
        <taxon>Mycena</taxon>
    </lineage>
</organism>
<name>A0AAD6X5U7_9AGAR</name>
<dbReference type="Proteomes" id="UP001218188">
    <property type="component" value="Unassembled WGS sequence"/>
</dbReference>
<dbReference type="EMBL" id="JARJCM010000066">
    <property type="protein sequence ID" value="KAJ7033264.1"/>
    <property type="molecule type" value="Genomic_DNA"/>
</dbReference>
<gene>
    <name evidence="2" type="ORF">C8F04DRAFT_1184246</name>
</gene>
<protein>
    <submittedName>
        <fullName evidence="2">Uncharacterized protein</fullName>
    </submittedName>
</protein>
<evidence type="ECO:0000313" key="3">
    <source>
        <dbReference type="Proteomes" id="UP001218188"/>
    </source>
</evidence>
<dbReference type="AlphaFoldDB" id="A0AAD6X5U7"/>
<proteinExistence type="predicted"/>
<reference evidence="2" key="1">
    <citation type="submission" date="2023-03" db="EMBL/GenBank/DDBJ databases">
        <title>Massive genome expansion in bonnet fungi (Mycena s.s.) driven by repeated elements and novel gene families across ecological guilds.</title>
        <authorList>
            <consortium name="Lawrence Berkeley National Laboratory"/>
            <person name="Harder C.B."/>
            <person name="Miyauchi S."/>
            <person name="Viragh M."/>
            <person name="Kuo A."/>
            <person name="Thoen E."/>
            <person name="Andreopoulos B."/>
            <person name="Lu D."/>
            <person name="Skrede I."/>
            <person name="Drula E."/>
            <person name="Henrissat B."/>
            <person name="Morin E."/>
            <person name="Kohler A."/>
            <person name="Barry K."/>
            <person name="LaButti K."/>
            <person name="Morin E."/>
            <person name="Salamov A."/>
            <person name="Lipzen A."/>
            <person name="Mereny Z."/>
            <person name="Hegedus B."/>
            <person name="Baldrian P."/>
            <person name="Stursova M."/>
            <person name="Weitz H."/>
            <person name="Taylor A."/>
            <person name="Grigoriev I.V."/>
            <person name="Nagy L.G."/>
            <person name="Martin F."/>
            <person name="Kauserud H."/>
        </authorList>
    </citation>
    <scope>NUCLEOTIDE SEQUENCE</scope>
    <source>
        <strain evidence="2">CBHHK200</strain>
    </source>
</reference>
<accession>A0AAD6X5U7</accession>
<sequence length="445" mass="45470">MVGSSGDGIGAAVGKRLWDAVDAGGRREAEGAGAGTAGRSRQRGSLGTPKMVGSGGDSIGTAVGKHILNAVDAGGRREAAGAGVGTAVRSRQRRPLGTPKLVGSGGDGIGAAVATVGGHISDAADTGGRREAAGAGAGTAVRSRQRRPLGTPKLVGSGGDGIGAAVGKRVLDAVDIGGRREAAGAGAVTAAWNQQGAAKDTKGGGQRGYNPKRSHWLSDSGCAGCGRAAGSGGSGTGQRGEAEDQAGRRRWKQEVASGGRPSEAMWESEDNRRGGGRAMGSAPRGAKWARINGAEGPPRATKFWRGAAGGKHCHAPIRRPEECANDAAAWRGARLGMSNGPLVFYKSKVPLSPGVHCFCAGANHAADTRKEPRVTTHSENNIPHRPYRVVVFPTFPLVLWGYADSRHSRLPSALECWKKVHLRNESSLRLGAGSAIHWSKTGDPG</sequence>
<feature type="region of interest" description="Disordered" evidence="1">
    <location>
        <begin position="122"/>
        <end position="156"/>
    </location>
</feature>
<keyword evidence="3" id="KW-1185">Reference proteome</keyword>
<evidence type="ECO:0000313" key="2">
    <source>
        <dbReference type="EMBL" id="KAJ7033264.1"/>
    </source>
</evidence>
<comment type="caution">
    <text evidence="2">The sequence shown here is derived from an EMBL/GenBank/DDBJ whole genome shotgun (WGS) entry which is preliminary data.</text>
</comment>
<feature type="region of interest" description="Disordered" evidence="1">
    <location>
        <begin position="187"/>
        <end position="215"/>
    </location>
</feature>
<feature type="region of interest" description="Disordered" evidence="1">
    <location>
        <begin position="227"/>
        <end position="300"/>
    </location>
</feature>
<feature type="compositionally biased region" description="Gly residues" evidence="1">
    <location>
        <begin position="227"/>
        <end position="238"/>
    </location>
</feature>
<feature type="region of interest" description="Disordered" evidence="1">
    <location>
        <begin position="27"/>
        <end position="56"/>
    </location>
</feature>
<evidence type="ECO:0000256" key="1">
    <source>
        <dbReference type="SAM" id="MobiDB-lite"/>
    </source>
</evidence>